<reference evidence="6" key="1">
    <citation type="submission" date="2021-07" db="EMBL/GenBank/DDBJ databases">
        <title>Draft genome of Mortierella alpina, strain LL118, isolated from an aspen leaf litter sample.</title>
        <authorList>
            <person name="Yang S."/>
            <person name="Vinatzer B.A."/>
        </authorList>
    </citation>
    <scope>NUCLEOTIDE SEQUENCE</scope>
    <source>
        <strain evidence="6">LL118</strain>
    </source>
</reference>
<organism evidence="6 7">
    <name type="scientific">Mortierella alpina</name>
    <name type="common">Oleaginous fungus</name>
    <name type="synonym">Mortierella renispora</name>
    <dbReference type="NCBI Taxonomy" id="64518"/>
    <lineage>
        <taxon>Eukaryota</taxon>
        <taxon>Fungi</taxon>
        <taxon>Fungi incertae sedis</taxon>
        <taxon>Mucoromycota</taxon>
        <taxon>Mortierellomycotina</taxon>
        <taxon>Mortierellomycetes</taxon>
        <taxon>Mortierellales</taxon>
        <taxon>Mortierellaceae</taxon>
        <taxon>Mortierella</taxon>
    </lineage>
</organism>
<dbReference type="Gene3D" id="1.10.630.10">
    <property type="entry name" value="Cytochrome P450"/>
    <property type="match status" value="1"/>
</dbReference>
<dbReference type="EMBL" id="JAIFTL010000319">
    <property type="protein sequence ID" value="KAG9320173.1"/>
    <property type="molecule type" value="Genomic_DNA"/>
</dbReference>
<keyword evidence="5" id="KW-0560">Oxidoreductase</keyword>
<proteinExistence type="inferred from homology"/>
<comment type="caution">
    <text evidence="6">The sequence shown here is derived from an EMBL/GenBank/DDBJ whole genome shotgun (WGS) entry which is preliminary data.</text>
</comment>
<dbReference type="GO" id="GO:0020037">
    <property type="term" value="F:heme binding"/>
    <property type="evidence" value="ECO:0007669"/>
    <property type="project" value="InterPro"/>
</dbReference>
<evidence type="ECO:0000313" key="7">
    <source>
        <dbReference type="Proteomes" id="UP000717515"/>
    </source>
</evidence>
<dbReference type="GO" id="GO:0016705">
    <property type="term" value="F:oxidoreductase activity, acting on paired donors, with incorporation or reduction of molecular oxygen"/>
    <property type="evidence" value="ECO:0007669"/>
    <property type="project" value="InterPro"/>
</dbReference>
<keyword evidence="3 5" id="KW-0479">Metal-binding</keyword>
<dbReference type="PANTHER" id="PTHR46206">
    <property type="entry name" value="CYTOCHROME P450"/>
    <property type="match status" value="1"/>
</dbReference>
<sequence>IRDLGHSEGRKLIENPLMILQEMIASAMASVFMGHEIAKERKVLDTFIDCTGDLARLLDPVSTTNAWRPYFAKAKYGVDNPLQKHIRVLVEAATPVVQERRRQEAEALEKDLEDICGHLLVIVLVSVHTTSDSSTYLSYFLAAFPQCIDELYQEQLEVKMDSFVRESMRFRADRASVPYTARRDVVLSNGMTIRKGRMIMVNFQSTHLNPGMQGKDPAEFRPWRFVGKGKAATKVGTDFLFFGMGKHACPGRFLAIQEVKTVGALMVSRYSKIELQDPSQKTKALRSLLGEKVPTGLYFTSREAKNE</sequence>
<evidence type="ECO:0000313" key="6">
    <source>
        <dbReference type="EMBL" id="KAG9320173.1"/>
    </source>
</evidence>
<name>A0A9P7ZX29_MORAP</name>
<dbReference type="Pfam" id="PF00067">
    <property type="entry name" value="p450"/>
    <property type="match status" value="1"/>
</dbReference>
<keyword evidence="5" id="KW-0349">Heme</keyword>
<dbReference type="Proteomes" id="UP000717515">
    <property type="component" value="Unassembled WGS sequence"/>
</dbReference>
<dbReference type="GO" id="GO:0004497">
    <property type="term" value="F:monooxygenase activity"/>
    <property type="evidence" value="ECO:0007669"/>
    <property type="project" value="UniProtKB-KW"/>
</dbReference>
<gene>
    <name evidence="6" type="ORF">KVV02_003003</name>
</gene>
<dbReference type="GO" id="GO:0005506">
    <property type="term" value="F:iron ion binding"/>
    <property type="evidence" value="ECO:0007669"/>
    <property type="project" value="InterPro"/>
</dbReference>
<keyword evidence="5" id="KW-0503">Monooxygenase</keyword>
<evidence type="ECO:0000256" key="4">
    <source>
        <dbReference type="ARBA" id="ARBA00023004"/>
    </source>
</evidence>
<feature type="non-terminal residue" evidence="6">
    <location>
        <position position="1"/>
    </location>
</feature>
<comment type="cofactor">
    <cofactor evidence="1">
        <name>heme</name>
        <dbReference type="ChEBI" id="CHEBI:30413"/>
    </cofactor>
</comment>
<evidence type="ECO:0000256" key="5">
    <source>
        <dbReference type="RuleBase" id="RU000461"/>
    </source>
</evidence>
<evidence type="ECO:0000256" key="3">
    <source>
        <dbReference type="ARBA" id="ARBA00022723"/>
    </source>
</evidence>
<dbReference type="InterPro" id="IPR001128">
    <property type="entry name" value="Cyt_P450"/>
</dbReference>
<evidence type="ECO:0008006" key="8">
    <source>
        <dbReference type="Google" id="ProtNLM"/>
    </source>
</evidence>
<keyword evidence="4 5" id="KW-0408">Iron</keyword>
<evidence type="ECO:0000256" key="2">
    <source>
        <dbReference type="ARBA" id="ARBA00010617"/>
    </source>
</evidence>
<dbReference type="PROSITE" id="PS00086">
    <property type="entry name" value="CYTOCHROME_P450"/>
    <property type="match status" value="1"/>
</dbReference>
<dbReference type="SUPFAM" id="SSF48264">
    <property type="entry name" value="Cytochrome P450"/>
    <property type="match status" value="1"/>
</dbReference>
<dbReference type="InterPro" id="IPR036396">
    <property type="entry name" value="Cyt_P450_sf"/>
</dbReference>
<protein>
    <recommendedName>
        <fullName evidence="8">Cytochrome P450</fullName>
    </recommendedName>
</protein>
<comment type="similarity">
    <text evidence="2 5">Belongs to the cytochrome P450 family.</text>
</comment>
<evidence type="ECO:0000256" key="1">
    <source>
        <dbReference type="ARBA" id="ARBA00001971"/>
    </source>
</evidence>
<dbReference type="InterPro" id="IPR017972">
    <property type="entry name" value="Cyt_P450_CS"/>
</dbReference>
<accession>A0A9P7ZX29</accession>
<dbReference type="AlphaFoldDB" id="A0A9P7ZX29"/>